<protein>
    <recommendedName>
        <fullName evidence="10">Bestrophin homolog</fullName>
    </recommendedName>
</protein>
<evidence type="ECO:0000313" key="9">
    <source>
        <dbReference type="EMBL" id="CAE0416181.1"/>
    </source>
</evidence>
<feature type="compositionally biased region" description="Basic residues" evidence="8">
    <location>
        <begin position="21"/>
        <end position="30"/>
    </location>
</feature>
<dbReference type="GO" id="GO:0005886">
    <property type="term" value="C:plasma membrane"/>
    <property type="evidence" value="ECO:0007669"/>
    <property type="project" value="UniProtKB-SubCell"/>
</dbReference>
<dbReference type="PANTHER" id="PTHR33281">
    <property type="entry name" value="UPF0187 PROTEIN YNEE"/>
    <property type="match status" value="1"/>
</dbReference>
<keyword evidence="6" id="KW-0406">Ion transport</keyword>
<evidence type="ECO:0000256" key="3">
    <source>
        <dbReference type="ARBA" id="ARBA00022475"/>
    </source>
</evidence>
<keyword evidence="3" id="KW-1003">Cell membrane</keyword>
<keyword evidence="7" id="KW-0472">Membrane</keyword>
<evidence type="ECO:0000256" key="1">
    <source>
        <dbReference type="ARBA" id="ARBA00004651"/>
    </source>
</evidence>
<accession>A0A7S3LDL3</accession>
<dbReference type="EMBL" id="HBIM01017147">
    <property type="protein sequence ID" value="CAE0416181.1"/>
    <property type="molecule type" value="Transcribed_RNA"/>
</dbReference>
<feature type="region of interest" description="Disordered" evidence="8">
    <location>
        <begin position="1"/>
        <end position="30"/>
    </location>
</feature>
<keyword evidence="2" id="KW-0813">Transport</keyword>
<evidence type="ECO:0000256" key="7">
    <source>
        <dbReference type="ARBA" id="ARBA00023136"/>
    </source>
</evidence>
<evidence type="ECO:0000256" key="8">
    <source>
        <dbReference type="SAM" id="MobiDB-lite"/>
    </source>
</evidence>
<evidence type="ECO:0000256" key="4">
    <source>
        <dbReference type="ARBA" id="ARBA00022692"/>
    </source>
</evidence>
<keyword evidence="5" id="KW-1133">Transmembrane helix</keyword>
<dbReference type="InterPro" id="IPR044669">
    <property type="entry name" value="YneE/VCCN1/2-like"/>
</dbReference>
<proteinExistence type="predicted"/>
<dbReference type="GO" id="GO:0005254">
    <property type="term" value="F:chloride channel activity"/>
    <property type="evidence" value="ECO:0007669"/>
    <property type="project" value="InterPro"/>
</dbReference>
<evidence type="ECO:0000256" key="6">
    <source>
        <dbReference type="ARBA" id="ARBA00023065"/>
    </source>
</evidence>
<evidence type="ECO:0000256" key="2">
    <source>
        <dbReference type="ARBA" id="ARBA00022448"/>
    </source>
</evidence>
<evidence type="ECO:0000256" key="5">
    <source>
        <dbReference type="ARBA" id="ARBA00022989"/>
    </source>
</evidence>
<comment type="subcellular location">
    <subcellularLocation>
        <location evidence="1">Cell membrane</location>
        <topology evidence="1">Multi-pass membrane protein</topology>
    </subcellularLocation>
</comment>
<organism evidence="9">
    <name type="scientific">Amphora coffeiformis</name>
    <dbReference type="NCBI Taxonomy" id="265554"/>
    <lineage>
        <taxon>Eukaryota</taxon>
        <taxon>Sar</taxon>
        <taxon>Stramenopiles</taxon>
        <taxon>Ochrophyta</taxon>
        <taxon>Bacillariophyta</taxon>
        <taxon>Bacillariophyceae</taxon>
        <taxon>Bacillariophycidae</taxon>
        <taxon>Thalassiophysales</taxon>
        <taxon>Catenulaceae</taxon>
        <taxon>Amphora</taxon>
    </lineage>
</organism>
<gene>
    <name evidence="9" type="ORF">ACOF00016_LOCUS13240</name>
</gene>
<dbReference type="AlphaFoldDB" id="A0A7S3LDL3"/>
<feature type="compositionally biased region" description="Basic and acidic residues" evidence="8">
    <location>
        <begin position="1"/>
        <end position="10"/>
    </location>
</feature>
<dbReference type="PANTHER" id="PTHR33281:SF19">
    <property type="entry name" value="VOLTAGE-DEPENDENT ANION CHANNEL-FORMING PROTEIN YNEE"/>
    <property type="match status" value="1"/>
</dbReference>
<name>A0A7S3LDL3_9STRA</name>
<sequence length="534" mass="61623">MTRSRRECARNHPTWPTTERRHSRSHHTRRTLSLSTVLIMAAYSCPTSRAFVMDKAEPLHRVSSSSPLPPRSSQQPLRGVPLLLPAPLAAVNGGSSRIFWDHQDAKEDTQKEDERARWMQWMMGGKPRGTSKVILREAEELGGVPRNDRYSSRDWLHSAITLPNSGVLKSIRSPVLAVTAWACFLSFLHRRLLATNPAAAAKMYLPSAPHTLMMSVLGLLLVFRTNSAYARFNEGRKVWEDIINTSRDLYRMMMLYEQQIGFAKRRRLQKLLAAFPYLLRHRIRPNLVMRRLDDQKYPREPEHTLLLYQDEGPTDDDPELAALATVEEETGLSRRKQRPLFWVDKRTLPWRLLPSGALEKCARAQNRPLWVCDRMAQELREVPDQETQFTNRERLALITHVDKLSRCIGGAERIHQTSVPLNYARHTLRALTIWLFSLPLVLVKDLRMWTGPVLFFLSWMLWGVYEIGVKVEDPFQGTLRLSILCDMIRRDVLGDEHIRSSAFRTEESIRDKEKAAARAAAMERNSNDMETSFE</sequence>
<evidence type="ECO:0008006" key="10">
    <source>
        <dbReference type="Google" id="ProtNLM"/>
    </source>
</evidence>
<keyword evidence="4" id="KW-0812">Transmembrane</keyword>
<dbReference type="Pfam" id="PF25539">
    <property type="entry name" value="Bestrophin_2"/>
    <property type="match status" value="1"/>
</dbReference>
<reference evidence="9" key="1">
    <citation type="submission" date="2021-01" db="EMBL/GenBank/DDBJ databases">
        <authorList>
            <person name="Corre E."/>
            <person name="Pelletier E."/>
            <person name="Niang G."/>
            <person name="Scheremetjew M."/>
            <person name="Finn R."/>
            <person name="Kale V."/>
            <person name="Holt S."/>
            <person name="Cochrane G."/>
            <person name="Meng A."/>
            <person name="Brown T."/>
            <person name="Cohen L."/>
        </authorList>
    </citation>
    <scope>NUCLEOTIDE SEQUENCE</scope>
    <source>
        <strain evidence="9">CCMP127</strain>
    </source>
</reference>